<name>A0ABD1U7C0_9LAMI</name>
<proteinExistence type="predicted"/>
<keyword evidence="3" id="KW-1185">Reference proteome</keyword>
<organism evidence="2 3">
    <name type="scientific">Forsythia ovata</name>
    <dbReference type="NCBI Taxonomy" id="205694"/>
    <lineage>
        <taxon>Eukaryota</taxon>
        <taxon>Viridiplantae</taxon>
        <taxon>Streptophyta</taxon>
        <taxon>Embryophyta</taxon>
        <taxon>Tracheophyta</taxon>
        <taxon>Spermatophyta</taxon>
        <taxon>Magnoliopsida</taxon>
        <taxon>eudicotyledons</taxon>
        <taxon>Gunneridae</taxon>
        <taxon>Pentapetalae</taxon>
        <taxon>asterids</taxon>
        <taxon>lamiids</taxon>
        <taxon>Lamiales</taxon>
        <taxon>Oleaceae</taxon>
        <taxon>Forsythieae</taxon>
        <taxon>Forsythia</taxon>
    </lineage>
</organism>
<dbReference type="AlphaFoldDB" id="A0ABD1U7C0"/>
<reference evidence="3" key="1">
    <citation type="submission" date="2024-07" db="EMBL/GenBank/DDBJ databases">
        <title>Two chromosome-level genome assemblies of Korean endemic species Abeliophyllum distichum and Forsythia ovata (Oleaceae).</title>
        <authorList>
            <person name="Jang H."/>
        </authorList>
    </citation>
    <scope>NUCLEOTIDE SEQUENCE [LARGE SCALE GENOMIC DNA]</scope>
</reference>
<feature type="compositionally biased region" description="Basic and acidic residues" evidence="1">
    <location>
        <begin position="40"/>
        <end position="50"/>
    </location>
</feature>
<feature type="region of interest" description="Disordered" evidence="1">
    <location>
        <begin position="1"/>
        <end position="52"/>
    </location>
</feature>
<sequence length="223" mass="24753">MVGSSSFISPAPAVTSEAPSALFPTGPAHLSKNSRQSCKKKTETDSREGAFRTSVPPSVKRIDIGFHRDELDPTVLEKLPAPATIAAASVHKYWTSAFEKAVDNAELMELLKLAEMLTIALHYWEDENVYTLRSENKDLWEQLAFSEDARARAIYDITKVKTIQRACVQAQKKAESQLRSYQNMVHAKDKELTEMLNELSRAQDLLAKLGVPSYADPKGLTGT</sequence>
<evidence type="ECO:0000256" key="1">
    <source>
        <dbReference type="SAM" id="MobiDB-lite"/>
    </source>
</evidence>
<gene>
    <name evidence="2" type="ORF">Fot_24842</name>
</gene>
<evidence type="ECO:0000313" key="3">
    <source>
        <dbReference type="Proteomes" id="UP001604277"/>
    </source>
</evidence>
<accession>A0ABD1U7C0</accession>
<dbReference type="EMBL" id="JBFOLJ010000007">
    <property type="protein sequence ID" value="KAL2520919.1"/>
    <property type="molecule type" value="Genomic_DNA"/>
</dbReference>
<dbReference type="Proteomes" id="UP001604277">
    <property type="component" value="Unassembled WGS sequence"/>
</dbReference>
<evidence type="ECO:0000313" key="2">
    <source>
        <dbReference type="EMBL" id="KAL2520919.1"/>
    </source>
</evidence>
<comment type="caution">
    <text evidence="2">The sequence shown here is derived from an EMBL/GenBank/DDBJ whole genome shotgun (WGS) entry which is preliminary data.</text>
</comment>
<protein>
    <submittedName>
        <fullName evidence="2">Uncharacterized protein</fullName>
    </submittedName>
</protein>